<keyword evidence="7 9" id="KW-1133">Transmembrane helix</keyword>
<accession>A0A6J1F709</accession>
<protein>
    <recommendedName>
        <fullName evidence="9">Bidirectional sugar transporter SWEET</fullName>
    </recommendedName>
</protein>
<organism evidence="10 11">
    <name type="scientific">Cucurbita moschata</name>
    <name type="common">Winter crookneck squash</name>
    <name type="synonym">Cucurbita pepo var. moschata</name>
    <dbReference type="NCBI Taxonomy" id="3662"/>
    <lineage>
        <taxon>Eukaryota</taxon>
        <taxon>Viridiplantae</taxon>
        <taxon>Streptophyta</taxon>
        <taxon>Embryophyta</taxon>
        <taxon>Tracheophyta</taxon>
        <taxon>Spermatophyta</taxon>
        <taxon>Magnoliopsida</taxon>
        <taxon>eudicotyledons</taxon>
        <taxon>Gunneridae</taxon>
        <taxon>Pentapetalae</taxon>
        <taxon>rosids</taxon>
        <taxon>fabids</taxon>
        <taxon>Cucurbitales</taxon>
        <taxon>Cucurbitaceae</taxon>
        <taxon>Cucurbiteae</taxon>
        <taxon>Cucurbita</taxon>
    </lineage>
</organism>
<keyword evidence="6" id="KW-0677">Repeat</keyword>
<proteinExistence type="inferred from homology"/>
<gene>
    <name evidence="11" type="primary">LOC111441444</name>
</gene>
<feature type="transmembrane region" description="Helical" evidence="9">
    <location>
        <begin position="160"/>
        <end position="181"/>
    </location>
</feature>
<feature type="transmembrane region" description="Helical" evidence="9">
    <location>
        <begin position="187"/>
        <end position="208"/>
    </location>
</feature>
<comment type="caution">
    <text evidence="9">Lacks conserved residue(s) required for the propagation of feature annotation.</text>
</comment>
<dbReference type="Gene3D" id="1.20.1280.290">
    <property type="match status" value="2"/>
</dbReference>
<evidence type="ECO:0000256" key="3">
    <source>
        <dbReference type="ARBA" id="ARBA00022448"/>
    </source>
</evidence>
<evidence type="ECO:0000256" key="2">
    <source>
        <dbReference type="ARBA" id="ARBA00007809"/>
    </source>
</evidence>
<dbReference type="GO" id="GO:0051119">
    <property type="term" value="F:sugar transmembrane transporter activity"/>
    <property type="evidence" value="ECO:0007669"/>
    <property type="project" value="InterPro"/>
</dbReference>
<evidence type="ECO:0000313" key="11">
    <source>
        <dbReference type="RefSeq" id="XP_022934203.1"/>
    </source>
</evidence>
<keyword evidence="10" id="KW-1185">Reference proteome</keyword>
<evidence type="ECO:0000256" key="5">
    <source>
        <dbReference type="ARBA" id="ARBA00022692"/>
    </source>
</evidence>
<keyword evidence="4 9" id="KW-0762">Sugar transport</keyword>
<evidence type="ECO:0000256" key="7">
    <source>
        <dbReference type="ARBA" id="ARBA00022989"/>
    </source>
</evidence>
<dbReference type="Proteomes" id="UP000504609">
    <property type="component" value="Unplaced"/>
</dbReference>
<comment type="function">
    <text evidence="9">Mediates both low-affinity uptake and efflux of sugar across the membrane.</text>
</comment>
<feature type="transmembrane region" description="Helical" evidence="9">
    <location>
        <begin position="6"/>
        <end position="24"/>
    </location>
</feature>
<evidence type="ECO:0000256" key="9">
    <source>
        <dbReference type="RuleBase" id="RU910715"/>
    </source>
</evidence>
<comment type="similarity">
    <text evidence="2 9">Belongs to the SWEET sugar transporter family.</text>
</comment>
<feature type="transmembrane region" description="Helical" evidence="9">
    <location>
        <begin position="99"/>
        <end position="120"/>
    </location>
</feature>
<dbReference type="GO" id="GO:0012505">
    <property type="term" value="C:endomembrane system"/>
    <property type="evidence" value="ECO:0007669"/>
    <property type="project" value="UniProtKB-SubCell"/>
</dbReference>
<dbReference type="GeneID" id="111441444"/>
<evidence type="ECO:0000256" key="4">
    <source>
        <dbReference type="ARBA" id="ARBA00022597"/>
    </source>
</evidence>
<feature type="transmembrane region" description="Helical" evidence="9">
    <location>
        <begin position="66"/>
        <end position="87"/>
    </location>
</feature>
<dbReference type="AlphaFoldDB" id="A0A6J1F709"/>
<evidence type="ECO:0000256" key="1">
    <source>
        <dbReference type="ARBA" id="ARBA00004127"/>
    </source>
</evidence>
<keyword evidence="8 9" id="KW-0472">Membrane</keyword>
<dbReference type="RefSeq" id="XP_022934203.1">
    <property type="nucleotide sequence ID" value="XM_023078435.1"/>
</dbReference>
<keyword evidence="5 9" id="KW-0812">Transmembrane</keyword>
<dbReference type="Pfam" id="PF03083">
    <property type="entry name" value="MtN3_slv"/>
    <property type="match status" value="2"/>
</dbReference>
<name>A0A6J1F709_CUCMO</name>
<dbReference type="InterPro" id="IPR047664">
    <property type="entry name" value="SWEET"/>
</dbReference>
<reference evidence="11" key="1">
    <citation type="submission" date="2025-08" db="UniProtKB">
        <authorList>
            <consortium name="RefSeq"/>
        </authorList>
    </citation>
    <scope>IDENTIFICATION</scope>
    <source>
        <tissue evidence="11">Young leaves</tissue>
    </source>
</reference>
<dbReference type="InterPro" id="IPR004316">
    <property type="entry name" value="SWEET_rpt"/>
</dbReference>
<dbReference type="PANTHER" id="PTHR10791:SF236">
    <property type="entry name" value="BIDIRECTIONAL SUGAR TRANSPORTER SWEET8"/>
    <property type="match status" value="1"/>
</dbReference>
<keyword evidence="3 9" id="KW-0813">Transport</keyword>
<dbReference type="PANTHER" id="PTHR10791">
    <property type="entry name" value="RAG1-ACTIVATING PROTEIN 1"/>
    <property type="match status" value="1"/>
</dbReference>
<evidence type="ECO:0000313" key="10">
    <source>
        <dbReference type="Proteomes" id="UP000504609"/>
    </source>
</evidence>
<evidence type="ECO:0000256" key="8">
    <source>
        <dbReference type="ARBA" id="ARBA00023136"/>
    </source>
</evidence>
<dbReference type="KEGG" id="cmos:111441444"/>
<evidence type="ECO:0000256" key="6">
    <source>
        <dbReference type="ARBA" id="ARBA00022737"/>
    </source>
</evidence>
<dbReference type="GO" id="GO:0016020">
    <property type="term" value="C:membrane"/>
    <property type="evidence" value="ECO:0007669"/>
    <property type="project" value="InterPro"/>
</dbReference>
<comment type="subcellular location">
    <subcellularLocation>
        <location evidence="1">Endomembrane system</location>
        <topology evidence="1">Multi-pass membrane protein</topology>
    </subcellularLocation>
</comment>
<sequence>MVSSAAAQETLCSLANLISFALVFPPLRAAYQIIKRRWVEELELCPYLANLLHYMLWLIYKIIQPHYILCIPVTLTGLLAQLLYLFIFYRFSDNPGLHILGICLVYVLIVMAATVALVLYETEDRALRIQAICNFYNILMNIKPITIVIKMIRTKSVKHVCLAVSLTSFLNACVWTAYAILKHDVYMHISNVVGVISGLLQLIVYAYYSLIASKLDEEKAEEELKNIPVDGADTVY</sequence>